<dbReference type="KEGG" id="plyc:GXP70_01435"/>
<dbReference type="RefSeq" id="WP_162354838.1">
    <property type="nucleotide sequence ID" value="NZ_CP048209.1"/>
</dbReference>
<dbReference type="SUPFAM" id="SSF54593">
    <property type="entry name" value="Glyoxalase/Bleomycin resistance protein/Dihydroxybiphenyl dioxygenase"/>
    <property type="match status" value="1"/>
</dbReference>
<reference evidence="2 3" key="1">
    <citation type="submission" date="2020-01" db="EMBL/GenBank/DDBJ databases">
        <title>Paenibacillus sp. nov., isolated from tomato rhizosphere.</title>
        <authorList>
            <person name="Weon H.-Y."/>
            <person name="Lee S.A."/>
        </authorList>
    </citation>
    <scope>NUCLEOTIDE SEQUENCE [LARGE SCALE GENOMIC DNA]</scope>
    <source>
        <strain evidence="2 3">12200R-189</strain>
    </source>
</reference>
<evidence type="ECO:0000259" key="1">
    <source>
        <dbReference type="PROSITE" id="PS51819"/>
    </source>
</evidence>
<dbReference type="InterPro" id="IPR004360">
    <property type="entry name" value="Glyas_Fos-R_dOase_dom"/>
</dbReference>
<dbReference type="Pfam" id="PF00903">
    <property type="entry name" value="Glyoxalase"/>
    <property type="match status" value="1"/>
</dbReference>
<dbReference type="Gene3D" id="3.10.180.10">
    <property type="entry name" value="2,3-Dihydroxybiphenyl 1,2-Dioxygenase, domain 1"/>
    <property type="match status" value="1"/>
</dbReference>
<dbReference type="AlphaFoldDB" id="A0A6C0FNT8"/>
<feature type="domain" description="VOC" evidence="1">
    <location>
        <begin position="6"/>
        <end position="137"/>
    </location>
</feature>
<name>A0A6C0FNT8_9BACL</name>
<proteinExistence type="predicted"/>
<keyword evidence="3" id="KW-1185">Reference proteome</keyword>
<dbReference type="InterPro" id="IPR029068">
    <property type="entry name" value="Glyas_Bleomycin-R_OHBP_Dase"/>
</dbReference>
<evidence type="ECO:0000313" key="2">
    <source>
        <dbReference type="EMBL" id="QHT58768.1"/>
    </source>
</evidence>
<accession>A0A6C0FNT8</accession>
<gene>
    <name evidence="2" type="ORF">GXP70_01435</name>
</gene>
<dbReference type="EMBL" id="CP048209">
    <property type="protein sequence ID" value="QHT58768.1"/>
    <property type="molecule type" value="Genomic_DNA"/>
</dbReference>
<dbReference type="InterPro" id="IPR037523">
    <property type="entry name" value="VOC_core"/>
</dbReference>
<protein>
    <submittedName>
        <fullName evidence="2">VOC family protein</fullName>
    </submittedName>
</protein>
<dbReference type="Proteomes" id="UP000476064">
    <property type="component" value="Chromosome"/>
</dbReference>
<dbReference type="PROSITE" id="PS51819">
    <property type="entry name" value="VOC"/>
    <property type="match status" value="1"/>
</dbReference>
<sequence>MVERARIKHALQVRLVSDYERAQAYYSNVLGFTVDEWGHTEREGVGFILQQAANAEDVRPNAHPSPRHYPHGWTGPPSGWDTYAYSDSNGVQALYDEFKASGAIIAYEPVIEDMGSMKWKEFAVKDPDGYVLVFGGGD</sequence>
<evidence type="ECO:0000313" key="3">
    <source>
        <dbReference type="Proteomes" id="UP000476064"/>
    </source>
</evidence>
<organism evidence="2 3">
    <name type="scientific">Paenibacillus lycopersici</name>
    <dbReference type="NCBI Taxonomy" id="2704462"/>
    <lineage>
        <taxon>Bacteria</taxon>
        <taxon>Bacillati</taxon>
        <taxon>Bacillota</taxon>
        <taxon>Bacilli</taxon>
        <taxon>Bacillales</taxon>
        <taxon>Paenibacillaceae</taxon>
        <taxon>Paenibacillus</taxon>
    </lineage>
</organism>